<protein>
    <submittedName>
        <fullName evidence="2">YfiR family protein</fullName>
    </submittedName>
</protein>
<organism evidence="2 3">
    <name type="scientific">Comamonas denitrificans</name>
    <dbReference type="NCBI Taxonomy" id="117506"/>
    <lineage>
        <taxon>Bacteria</taxon>
        <taxon>Pseudomonadati</taxon>
        <taxon>Pseudomonadota</taxon>
        <taxon>Betaproteobacteria</taxon>
        <taxon>Burkholderiales</taxon>
        <taxon>Comamonadaceae</taxon>
        <taxon>Comamonas</taxon>
    </lineage>
</organism>
<feature type="chain" id="PRO_5037029688" evidence="1">
    <location>
        <begin position="30"/>
        <end position="185"/>
    </location>
</feature>
<sequence>MLGLATLRRWWHGVLLAMCLCSASPAAYANEAQLQLQAVFLGRFASYVQWLEGSQREVFEMAVVGPNPFGQQLQALYADKLIHGRPVRITQADSVAALGPQPPDLLFIALPTVAERQAAIAYAHRAHILTVSDAKGFAEQGGIIQMTRVAQNVQIKINYDAALASGLRIAAPLLSIATVLRKDSP</sequence>
<evidence type="ECO:0000313" key="3">
    <source>
        <dbReference type="Proteomes" id="UP000664731"/>
    </source>
</evidence>
<accession>A0A939GUP8</accession>
<dbReference type="RefSeq" id="WP_207574870.1">
    <property type="nucleotide sequence ID" value="NZ_JAFNME010000009.1"/>
</dbReference>
<proteinExistence type="predicted"/>
<reference evidence="2" key="1">
    <citation type="submission" date="2021-03" db="EMBL/GenBank/DDBJ databases">
        <title>Comamonas denitrificans.</title>
        <authorList>
            <person name="Finster K."/>
        </authorList>
    </citation>
    <scope>NUCLEOTIDE SEQUENCE</scope>
    <source>
        <strain evidence="2">MM2021_4</strain>
    </source>
</reference>
<evidence type="ECO:0000313" key="2">
    <source>
        <dbReference type="EMBL" id="MBO1249350.1"/>
    </source>
</evidence>
<evidence type="ECO:0000256" key="1">
    <source>
        <dbReference type="SAM" id="SignalP"/>
    </source>
</evidence>
<keyword evidence="3" id="KW-1185">Reference proteome</keyword>
<name>A0A939GUP8_9BURK</name>
<dbReference type="AlphaFoldDB" id="A0A939GUP8"/>
<dbReference type="Proteomes" id="UP000664731">
    <property type="component" value="Unassembled WGS sequence"/>
</dbReference>
<dbReference type="EMBL" id="JAFNME010000009">
    <property type="protein sequence ID" value="MBO1249350.1"/>
    <property type="molecule type" value="Genomic_DNA"/>
</dbReference>
<comment type="caution">
    <text evidence="2">The sequence shown here is derived from an EMBL/GenBank/DDBJ whole genome shotgun (WGS) entry which is preliminary data.</text>
</comment>
<keyword evidence="1" id="KW-0732">Signal</keyword>
<gene>
    <name evidence="2" type="ORF">J1777_05795</name>
</gene>
<feature type="signal peptide" evidence="1">
    <location>
        <begin position="1"/>
        <end position="29"/>
    </location>
</feature>
<dbReference type="InterPro" id="IPR025293">
    <property type="entry name" value="YfiR/HmsC-like"/>
</dbReference>
<dbReference type="Pfam" id="PF13689">
    <property type="entry name" value="DUF4154"/>
    <property type="match status" value="1"/>
</dbReference>